<feature type="signal peptide" evidence="1">
    <location>
        <begin position="1"/>
        <end position="23"/>
    </location>
</feature>
<gene>
    <name evidence="3" type="ORF">EII40_09970</name>
</gene>
<comment type="caution">
    <text evidence="3">The sequence shown here is derived from an EMBL/GenBank/DDBJ whole genome shotgun (WGS) entry which is preliminary data.</text>
</comment>
<feature type="domain" description="DUF5018" evidence="2">
    <location>
        <begin position="35"/>
        <end position="148"/>
    </location>
</feature>
<dbReference type="Gene3D" id="2.60.40.4120">
    <property type="match status" value="1"/>
</dbReference>
<feature type="chain" id="PRO_5018264302" description="DUF5018 domain-containing protein" evidence="1">
    <location>
        <begin position="24"/>
        <end position="155"/>
    </location>
</feature>
<evidence type="ECO:0000313" key="3">
    <source>
        <dbReference type="EMBL" id="RRD59397.1"/>
    </source>
</evidence>
<dbReference type="AlphaFoldDB" id="A0A3P1XND0"/>
<sequence>MKRIKFLLAILSVCILPSCLSSGLEELPVYNDAEITNFKFEYRWAEKEGKSERLRVKPLNTKVNIDKEKAIVVCQITVPAADAQAFTEEVRNKVAQNNIVGFCTISTAATIRPVGSAPHLGKPGDFTQNTMSYEVIAADKKTKKTWMLIVESFNK</sequence>
<proteinExistence type="predicted"/>
<evidence type="ECO:0000256" key="1">
    <source>
        <dbReference type="SAM" id="SignalP"/>
    </source>
</evidence>
<evidence type="ECO:0000259" key="2">
    <source>
        <dbReference type="Pfam" id="PF22243"/>
    </source>
</evidence>
<name>A0A3P1XND0_TANFO</name>
<dbReference type="Proteomes" id="UP000278609">
    <property type="component" value="Unassembled WGS sequence"/>
</dbReference>
<dbReference type="InterPro" id="IPR054460">
    <property type="entry name" value="DUF5018-rel"/>
</dbReference>
<accession>A0A3P1XND0</accession>
<keyword evidence="1" id="KW-0732">Signal</keyword>
<protein>
    <recommendedName>
        <fullName evidence="2">DUF5018 domain-containing protein</fullName>
    </recommendedName>
</protein>
<reference evidence="3 4" key="1">
    <citation type="submission" date="2018-11" db="EMBL/GenBank/DDBJ databases">
        <title>Genomes From Bacteria Associated with the Canine Oral Cavity: a Test Case for Automated Genome-Based Taxonomic Assignment.</title>
        <authorList>
            <person name="Coil D.A."/>
            <person name="Jospin G."/>
            <person name="Darling A.E."/>
            <person name="Wallis C."/>
            <person name="Davis I.J."/>
            <person name="Harris S."/>
            <person name="Eisen J.A."/>
            <person name="Holcombe L.J."/>
            <person name="O'Flynn C."/>
        </authorList>
    </citation>
    <scope>NUCLEOTIDE SEQUENCE [LARGE SCALE GENOMIC DNA]</scope>
    <source>
        <strain evidence="3 4">OH2617_COT-023</strain>
    </source>
</reference>
<dbReference type="EMBL" id="RQYS01000044">
    <property type="protein sequence ID" value="RRD59397.1"/>
    <property type="molecule type" value="Genomic_DNA"/>
</dbReference>
<evidence type="ECO:0000313" key="4">
    <source>
        <dbReference type="Proteomes" id="UP000278609"/>
    </source>
</evidence>
<dbReference type="RefSeq" id="WP_124752105.1">
    <property type="nucleotide sequence ID" value="NZ_RQYS01000044.1"/>
</dbReference>
<dbReference type="Pfam" id="PF22243">
    <property type="entry name" value="DUF5018-rel"/>
    <property type="match status" value="1"/>
</dbReference>
<dbReference type="OrthoDB" id="760804at2"/>
<organism evidence="3 4">
    <name type="scientific">Tannerella forsythia</name>
    <name type="common">Bacteroides forsythus</name>
    <dbReference type="NCBI Taxonomy" id="28112"/>
    <lineage>
        <taxon>Bacteria</taxon>
        <taxon>Pseudomonadati</taxon>
        <taxon>Bacteroidota</taxon>
        <taxon>Bacteroidia</taxon>
        <taxon>Bacteroidales</taxon>
        <taxon>Tannerellaceae</taxon>
        <taxon>Tannerella</taxon>
    </lineage>
</organism>